<name>A0ABW9ZMB6_9HYPH</name>
<comment type="similarity">
    <text evidence="2">Belongs to the ABC transporter superfamily.</text>
</comment>
<comment type="caution">
    <text evidence="9">The sequence shown here is derived from an EMBL/GenBank/DDBJ whole genome shotgun (WGS) entry which is preliminary data.</text>
</comment>
<dbReference type="PANTHER" id="PTHR43297:SF2">
    <property type="entry name" value="DIPEPTIDE TRANSPORT ATP-BINDING PROTEIN DPPD"/>
    <property type="match status" value="1"/>
</dbReference>
<evidence type="ECO:0000259" key="8">
    <source>
        <dbReference type="PROSITE" id="PS50893"/>
    </source>
</evidence>
<dbReference type="InterPro" id="IPR003593">
    <property type="entry name" value="AAA+_ATPase"/>
</dbReference>
<comment type="subcellular location">
    <subcellularLocation>
        <location evidence="1">Cell inner membrane</location>
        <topology evidence="1">Peripheral membrane protein</topology>
    </subcellularLocation>
</comment>
<dbReference type="SUPFAM" id="SSF52540">
    <property type="entry name" value="P-loop containing nucleoside triphosphate hydrolases"/>
    <property type="match status" value="1"/>
</dbReference>
<dbReference type="RefSeq" id="WP_161677056.1">
    <property type="nucleotide sequence ID" value="NZ_JAABLP010000004.1"/>
</dbReference>
<dbReference type="EMBL" id="JAABLP010000004">
    <property type="protein sequence ID" value="NBN65047.1"/>
    <property type="molecule type" value="Genomic_DNA"/>
</dbReference>
<keyword evidence="10" id="KW-1185">Reference proteome</keyword>
<feature type="domain" description="ABC transporter" evidence="8">
    <location>
        <begin position="24"/>
        <end position="274"/>
    </location>
</feature>
<evidence type="ECO:0000256" key="6">
    <source>
        <dbReference type="ARBA" id="ARBA00022840"/>
    </source>
</evidence>
<evidence type="ECO:0000256" key="2">
    <source>
        <dbReference type="ARBA" id="ARBA00005417"/>
    </source>
</evidence>
<evidence type="ECO:0000256" key="7">
    <source>
        <dbReference type="ARBA" id="ARBA00023136"/>
    </source>
</evidence>
<dbReference type="InterPro" id="IPR050388">
    <property type="entry name" value="ABC_Ni/Peptide_Import"/>
</dbReference>
<evidence type="ECO:0000256" key="5">
    <source>
        <dbReference type="ARBA" id="ARBA00022741"/>
    </source>
</evidence>
<protein>
    <submittedName>
        <fullName evidence="9">ATP-binding cassette domain-containing protein</fullName>
    </submittedName>
</protein>
<dbReference type="InterPro" id="IPR017871">
    <property type="entry name" value="ABC_transporter-like_CS"/>
</dbReference>
<keyword evidence="4" id="KW-1003">Cell membrane</keyword>
<dbReference type="CDD" id="cd03257">
    <property type="entry name" value="ABC_NikE_OppD_transporters"/>
    <property type="match status" value="1"/>
</dbReference>
<evidence type="ECO:0000256" key="3">
    <source>
        <dbReference type="ARBA" id="ARBA00022448"/>
    </source>
</evidence>
<keyword evidence="3" id="KW-0813">Transport</keyword>
<gene>
    <name evidence="9" type="ORF">GWI71_15245</name>
</gene>
<proteinExistence type="inferred from homology"/>
<evidence type="ECO:0000313" key="9">
    <source>
        <dbReference type="EMBL" id="NBN65047.1"/>
    </source>
</evidence>
<keyword evidence="5" id="KW-0547">Nucleotide-binding</keyword>
<evidence type="ECO:0000256" key="1">
    <source>
        <dbReference type="ARBA" id="ARBA00004417"/>
    </source>
</evidence>
<dbReference type="GO" id="GO:0005524">
    <property type="term" value="F:ATP binding"/>
    <property type="evidence" value="ECO:0007669"/>
    <property type="project" value="UniProtKB-KW"/>
</dbReference>
<dbReference type="Pfam" id="PF00005">
    <property type="entry name" value="ABC_tran"/>
    <property type="match status" value="1"/>
</dbReference>
<evidence type="ECO:0000256" key="4">
    <source>
        <dbReference type="ARBA" id="ARBA00022475"/>
    </source>
</evidence>
<dbReference type="NCBIfam" id="TIGR01727">
    <property type="entry name" value="oligo_HPY"/>
    <property type="match status" value="1"/>
</dbReference>
<dbReference type="SMART" id="SM00382">
    <property type="entry name" value="AAA"/>
    <property type="match status" value="1"/>
</dbReference>
<accession>A0ABW9ZMB6</accession>
<evidence type="ECO:0000313" key="10">
    <source>
        <dbReference type="Proteomes" id="UP000541347"/>
    </source>
</evidence>
<dbReference type="InterPro" id="IPR013563">
    <property type="entry name" value="Oligopep_ABC_C"/>
</dbReference>
<dbReference type="InterPro" id="IPR003439">
    <property type="entry name" value="ABC_transporter-like_ATP-bd"/>
</dbReference>
<dbReference type="InterPro" id="IPR027417">
    <property type="entry name" value="P-loop_NTPase"/>
</dbReference>
<dbReference type="Proteomes" id="UP000541347">
    <property type="component" value="Unassembled WGS sequence"/>
</dbReference>
<organism evidence="9 10">
    <name type="scientific">Pannonibacter tanglangensis</name>
    <dbReference type="NCBI Taxonomy" id="2750084"/>
    <lineage>
        <taxon>Bacteria</taxon>
        <taxon>Pseudomonadati</taxon>
        <taxon>Pseudomonadota</taxon>
        <taxon>Alphaproteobacteria</taxon>
        <taxon>Hyphomicrobiales</taxon>
        <taxon>Stappiaceae</taxon>
        <taxon>Pannonibacter</taxon>
    </lineage>
</organism>
<reference evidence="9 10" key="1">
    <citation type="submission" date="2020-01" db="EMBL/GenBank/DDBJ databases">
        <authorList>
            <person name="Peng S.Y."/>
            <person name="Li J."/>
            <person name="Wang M."/>
            <person name="Wang L."/>
            <person name="Wang C.Q."/>
            <person name="Wang J.R."/>
        </authorList>
    </citation>
    <scope>NUCLEOTIDE SEQUENCE [LARGE SCALE GENOMIC DNA]</scope>
    <source>
        <strain evidence="9 10">XCT-34</strain>
    </source>
</reference>
<sequence length="344" mass="37477">MTATPALEAVSPKEIPAKTGAPLLAVEGLRTWFHTFSGTVKAVDGVSFALRPGEIMGLVGESGGGKSVVGFSILGLIDPPGRIEDGRILFEGRNLAGLSEAELRQIRGRDIAMVFQDPMTSLNPLHTVGRQMDEMLQLHTGLDAAARRARCIEMLESVGISRAADRLSAYPHQFSGGMRQRVVIAIAMLARPKLVIADEPTTALDVTIQAQILKLMRRQIRDNGTAMILVTHDLAVVSEMADHITVLYCGKVVERGPTDDVIRRPAHPYTRGLIDSIPDPAHRQPRLKQIPGAVPDIRKLPKGCSFKDRCFRAEARCGERVPELVVQGDRAHACHFPLTEGDSR</sequence>
<dbReference type="PANTHER" id="PTHR43297">
    <property type="entry name" value="OLIGOPEPTIDE TRANSPORT ATP-BINDING PROTEIN APPD"/>
    <property type="match status" value="1"/>
</dbReference>
<keyword evidence="6 9" id="KW-0067">ATP-binding</keyword>
<dbReference type="PROSITE" id="PS50893">
    <property type="entry name" value="ABC_TRANSPORTER_2"/>
    <property type="match status" value="1"/>
</dbReference>
<dbReference type="PROSITE" id="PS00211">
    <property type="entry name" value="ABC_TRANSPORTER_1"/>
    <property type="match status" value="1"/>
</dbReference>
<keyword evidence="7" id="KW-0472">Membrane</keyword>
<dbReference type="Gene3D" id="3.40.50.300">
    <property type="entry name" value="P-loop containing nucleotide triphosphate hydrolases"/>
    <property type="match status" value="1"/>
</dbReference>
<dbReference type="Pfam" id="PF08352">
    <property type="entry name" value="oligo_HPY"/>
    <property type="match status" value="1"/>
</dbReference>